<dbReference type="Proteomes" id="UP000095283">
    <property type="component" value="Unplaced"/>
</dbReference>
<evidence type="ECO:0000256" key="1">
    <source>
        <dbReference type="ARBA" id="ARBA00022837"/>
    </source>
</evidence>
<dbReference type="GO" id="GO:0005886">
    <property type="term" value="C:plasma membrane"/>
    <property type="evidence" value="ECO:0007669"/>
    <property type="project" value="TreeGrafter"/>
</dbReference>
<feature type="region of interest" description="Disordered" evidence="3">
    <location>
        <begin position="436"/>
        <end position="457"/>
    </location>
</feature>
<dbReference type="SUPFAM" id="SSF47473">
    <property type="entry name" value="EF-hand"/>
    <property type="match status" value="1"/>
</dbReference>
<dbReference type="Pfam" id="PF12763">
    <property type="entry name" value="EH"/>
    <property type="match status" value="1"/>
</dbReference>
<accession>A0A1I7XIM0</accession>
<dbReference type="PANTHER" id="PTHR11216:SF174">
    <property type="entry name" value="GH06923P"/>
    <property type="match status" value="1"/>
</dbReference>
<evidence type="ECO:0000259" key="5">
    <source>
        <dbReference type="PROSITE" id="PS50222"/>
    </source>
</evidence>
<sequence>METDPEGKPLYFANGDFEKTVADIISSPRRGKAYASSSQESVFEITEKQREYYTKCFKHLLKTTQVGLIKLILVYDFIIIYNVYYRIWSLSDVNEDGWLDINEFSIAMHLIVLRVKGEVPIPCNLPPHIRPPYTPPRACSQQSQLSPIVQPLTKWRTQGVISNVILYYFFARNYFYFIENIVEPKGSWDQFDSVDGGLRGNNSETDILLTKFSDVPPLLVDSRPTAVKHSPPPQPPPRPVQRGHGRSASLDMKIVNGQIGLTMFPSTERRDSDSTAIVGTSDLQFNVQPPILTSVKQHKATGSGPIPMTPPPPFPQRISPPAPVPMRKKTTTETQTDTRWTDPADIDRFIAEFGTHIQDLLGEEVNATNGRGVERWAKRCEGILLIHILLLINALRITVHTSGLRNQNAELEAERARLAQVRIQLELRLQEIEENNSKSISTSKPTDTREASPVPEDPFQSHTFHLGFVRAAGIVDGIENHVAREIDHTSQDFVTEAEQNAQGERVARPISPSQLPGVKAIPRHLNRAFRSQLVPGEYFAKSMTRYLGPFPELPNASNLPAGDSYVILQRMGRLPESGKSIFRHVTQLDL</sequence>
<dbReference type="WBParaSite" id="Hba_17360">
    <property type="protein sequence ID" value="Hba_17360"/>
    <property type="gene ID" value="Hba_17360"/>
</dbReference>
<name>A0A1I7XIM0_HETBA</name>
<dbReference type="PROSITE" id="PS50031">
    <property type="entry name" value="EH"/>
    <property type="match status" value="1"/>
</dbReference>
<feature type="domain" description="EH" evidence="4">
    <location>
        <begin position="86"/>
        <end position="136"/>
    </location>
</feature>
<feature type="region of interest" description="Disordered" evidence="3">
    <location>
        <begin position="221"/>
        <end position="249"/>
    </location>
</feature>
<dbReference type="PROSITE" id="PS50222">
    <property type="entry name" value="EF_HAND_2"/>
    <property type="match status" value="1"/>
</dbReference>
<feature type="compositionally biased region" description="Pro residues" evidence="3">
    <location>
        <begin position="308"/>
        <end position="324"/>
    </location>
</feature>
<keyword evidence="6" id="KW-1185">Reference proteome</keyword>
<evidence type="ECO:0000256" key="2">
    <source>
        <dbReference type="SAM" id="Coils"/>
    </source>
</evidence>
<keyword evidence="1" id="KW-0106">Calcium</keyword>
<feature type="compositionally biased region" description="Pro residues" evidence="3">
    <location>
        <begin position="230"/>
        <end position="239"/>
    </location>
</feature>
<evidence type="ECO:0000313" key="6">
    <source>
        <dbReference type="Proteomes" id="UP000095283"/>
    </source>
</evidence>
<dbReference type="InterPro" id="IPR018247">
    <property type="entry name" value="EF_Hand_1_Ca_BS"/>
</dbReference>
<dbReference type="Gene3D" id="1.10.238.10">
    <property type="entry name" value="EF-hand"/>
    <property type="match status" value="1"/>
</dbReference>
<dbReference type="InterPro" id="IPR011992">
    <property type="entry name" value="EF-hand-dom_pair"/>
</dbReference>
<dbReference type="PANTHER" id="PTHR11216">
    <property type="entry name" value="EH DOMAIN"/>
    <property type="match status" value="1"/>
</dbReference>
<dbReference type="InterPro" id="IPR002048">
    <property type="entry name" value="EF_hand_dom"/>
</dbReference>
<evidence type="ECO:0000259" key="4">
    <source>
        <dbReference type="PROSITE" id="PS50031"/>
    </source>
</evidence>
<proteinExistence type="predicted"/>
<dbReference type="PROSITE" id="PS00018">
    <property type="entry name" value="EF_HAND_1"/>
    <property type="match status" value="1"/>
</dbReference>
<dbReference type="InterPro" id="IPR000261">
    <property type="entry name" value="EH_dom"/>
</dbReference>
<evidence type="ECO:0000256" key="3">
    <source>
        <dbReference type="SAM" id="MobiDB-lite"/>
    </source>
</evidence>
<dbReference type="GO" id="GO:0005509">
    <property type="term" value="F:calcium ion binding"/>
    <property type="evidence" value="ECO:0007669"/>
    <property type="project" value="InterPro"/>
</dbReference>
<dbReference type="SMART" id="SM00027">
    <property type="entry name" value="EH"/>
    <property type="match status" value="1"/>
</dbReference>
<dbReference type="GO" id="GO:0005737">
    <property type="term" value="C:cytoplasm"/>
    <property type="evidence" value="ECO:0007669"/>
    <property type="project" value="TreeGrafter"/>
</dbReference>
<keyword evidence="2" id="KW-0175">Coiled coil</keyword>
<feature type="coiled-coil region" evidence="2">
    <location>
        <begin position="401"/>
        <end position="435"/>
    </location>
</feature>
<feature type="region of interest" description="Disordered" evidence="3">
    <location>
        <begin position="308"/>
        <end position="337"/>
    </location>
</feature>
<dbReference type="GO" id="GO:0006897">
    <property type="term" value="P:endocytosis"/>
    <property type="evidence" value="ECO:0007669"/>
    <property type="project" value="TreeGrafter"/>
</dbReference>
<evidence type="ECO:0000313" key="7">
    <source>
        <dbReference type="WBParaSite" id="Hba_17360"/>
    </source>
</evidence>
<organism evidence="6 7">
    <name type="scientific">Heterorhabditis bacteriophora</name>
    <name type="common">Entomopathogenic nematode worm</name>
    <dbReference type="NCBI Taxonomy" id="37862"/>
    <lineage>
        <taxon>Eukaryota</taxon>
        <taxon>Metazoa</taxon>
        <taxon>Ecdysozoa</taxon>
        <taxon>Nematoda</taxon>
        <taxon>Chromadorea</taxon>
        <taxon>Rhabditida</taxon>
        <taxon>Rhabditina</taxon>
        <taxon>Rhabditomorpha</taxon>
        <taxon>Strongyloidea</taxon>
        <taxon>Heterorhabditidae</taxon>
        <taxon>Heterorhabditis</taxon>
    </lineage>
</organism>
<protein>
    <submittedName>
        <fullName evidence="7">EF-hand domain-containing protein</fullName>
    </submittedName>
</protein>
<feature type="domain" description="EF-hand" evidence="5">
    <location>
        <begin position="79"/>
        <end position="114"/>
    </location>
</feature>
<reference evidence="7" key="1">
    <citation type="submission" date="2016-11" db="UniProtKB">
        <authorList>
            <consortium name="WormBaseParasite"/>
        </authorList>
    </citation>
    <scope>IDENTIFICATION</scope>
</reference>
<dbReference type="AlphaFoldDB" id="A0A1I7XIM0"/>
<dbReference type="GO" id="GO:0016197">
    <property type="term" value="P:endosomal transport"/>
    <property type="evidence" value="ECO:0007669"/>
    <property type="project" value="TreeGrafter"/>
</dbReference>